<dbReference type="EMBL" id="MK368614">
    <property type="protein sequence ID" value="QAU04305.1"/>
    <property type="molecule type" value="Genomic_DNA"/>
</dbReference>
<dbReference type="KEGG" id="vg:55613518"/>
<protein>
    <submittedName>
        <fullName evidence="1">Uncharacterized protein</fullName>
    </submittedName>
</protein>
<sequence>MNVPAVLGAMFGTAITGATTEDLKMTLLGAATGAITVGILDSTRNEDQPSLGTRDFCTSACASIWPVLIYEKPQEYIPYYFEEDEQFTGDDILDMPITFDH</sequence>
<proteinExistence type="predicted"/>
<evidence type="ECO:0000313" key="2">
    <source>
        <dbReference type="Proteomes" id="UP000320660"/>
    </source>
</evidence>
<reference evidence="1 2" key="1">
    <citation type="submission" date="2019-01" db="EMBL/GenBank/DDBJ databases">
        <authorList>
            <person name="Le T.S."/>
            <person name="Kurtboke I."/>
        </authorList>
    </citation>
    <scope>NUCLEOTIDE SEQUENCE [LARGE SCALE GENOMIC DNA]</scope>
</reference>
<dbReference type="Proteomes" id="UP000320660">
    <property type="component" value="Segment"/>
</dbReference>
<name>A0A513PWN5_9CAUD</name>
<evidence type="ECO:0000313" key="1">
    <source>
        <dbReference type="EMBL" id="QAU04305.1"/>
    </source>
</evidence>
<organism evidence="1 2">
    <name type="scientific">Vibrio phage 2 TSL-2019</name>
    <dbReference type="NCBI Taxonomy" id="2508172"/>
    <lineage>
        <taxon>Viruses</taxon>
        <taxon>Duplodnaviria</taxon>
        <taxon>Heunggongvirae</taxon>
        <taxon>Uroviricota</taxon>
        <taxon>Caudoviricetes</taxon>
        <taxon>Chimalliviridae</taxon>
        <taxon>Gorgonvirinae</taxon>
        <taxon>Aphroditevirus</taxon>
        <taxon>Aphroditevirus av2TSL2019</taxon>
    </lineage>
</organism>
<keyword evidence="2" id="KW-1185">Reference proteome</keyword>
<dbReference type="GeneID" id="55613518"/>
<dbReference type="RefSeq" id="YP_009843252.1">
    <property type="nucleotide sequence ID" value="NC_048747.1"/>
</dbReference>
<accession>A0A513PWN5</accession>